<feature type="transmembrane region" description="Helical" evidence="1">
    <location>
        <begin position="29"/>
        <end position="50"/>
    </location>
</feature>
<sequence length="55" mass="6244">GSILTVDEAITSLHIEPLNHTFDSLFHNLARGILFLLLIFISCSCVRHCVSPHRW</sequence>
<organism evidence="2">
    <name type="scientific">Schistosoma japonicum</name>
    <name type="common">Blood fluke</name>
    <dbReference type="NCBI Taxonomy" id="6182"/>
    <lineage>
        <taxon>Eukaryota</taxon>
        <taxon>Metazoa</taxon>
        <taxon>Spiralia</taxon>
        <taxon>Lophotrochozoa</taxon>
        <taxon>Platyhelminthes</taxon>
        <taxon>Trematoda</taxon>
        <taxon>Digenea</taxon>
        <taxon>Strigeidida</taxon>
        <taxon>Schistosomatoidea</taxon>
        <taxon>Schistosomatidae</taxon>
        <taxon>Schistosoma</taxon>
    </lineage>
</organism>
<keyword evidence="1" id="KW-1133">Transmembrane helix</keyword>
<name>Q3MJR9_SCHJA</name>
<reference evidence="2" key="1">
    <citation type="submission" date="2005-01" db="EMBL/GenBank/DDBJ databases">
        <authorList>
            <person name="Han Z."/>
        </authorList>
    </citation>
    <scope>NUCLEOTIDE SEQUENCE</scope>
</reference>
<evidence type="ECO:0000313" key="2">
    <source>
        <dbReference type="EMBL" id="ABA40894.1"/>
    </source>
</evidence>
<accession>Q3MJR9</accession>
<evidence type="ECO:0000256" key="1">
    <source>
        <dbReference type="SAM" id="Phobius"/>
    </source>
</evidence>
<feature type="non-terminal residue" evidence="2">
    <location>
        <position position="1"/>
    </location>
</feature>
<keyword evidence="1" id="KW-0472">Membrane</keyword>
<reference evidence="2" key="2">
    <citation type="journal article" date="2006" name="PLoS Pathog.">
        <title>New perspectives on host-parasite interplay by comparative transcriptomic and proteomic analyses of Schistosoma japonicum.</title>
        <authorList>
            <person name="Liu F."/>
            <person name="Lu J."/>
            <person name="Hu W."/>
            <person name="Wang S.Y."/>
            <person name="Cui S.J."/>
            <person name="Chi M."/>
            <person name="Yan Q."/>
            <person name="Wang X.R."/>
            <person name="Song H.D."/>
            <person name="Xu X.N."/>
            <person name="Wang J.J."/>
            <person name="Zhang X.L."/>
            <person name="Zhang X."/>
            <person name="Wang Z.Q."/>
            <person name="Xue C.L."/>
            <person name="Brindley P.J."/>
            <person name="McManus D.P."/>
            <person name="Yang P.Y."/>
            <person name="Feng Z."/>
            <person name="Chen Z."/>
            <person name="Han Z.G."/>
        </authorList>
    </citation>
    <scope>NUCLEOTIDE SEQUENCE</scope>
</reference>
<protein>
    <submittedName>
        <fullName evidence="2">SJCHGC09471 protein</fullName>
    </submittedName>
</protein>
<dbReference type="EMBL" id="AY915732">
    <property type="protein sequence ID" value="ABA40894.1"/>
    <property type="molecule type" value="mRNA"/>
</dbReference>
<dbReference type="AlphaFoldDB" id="Q3MJR9"/>
<proteinExistence type="evidence at transcript level"/>
<keyword evidence="1" id="KW-0812">Transmembrane</keyword>